<evidence type="ECO:0000256" key="1">
    <source>
        <dbReference type="SAM" id="MobiDB-lite"/>
    </source>
</evidence>
<dbReference type="Proteomes" id="UP000324222">
    <property type="component" value="Unassembled WGS sequence"/>
</dbReference>
<feature type="compositionally biased region" description="Basic and acidic residues" evidence="1">
    <location>
        <begin position="11"/>
        <end position="22"/>
    </location>
</feature>
<dbReference type="AlphaFoldDB" id="A0A5B7EAW4"/>
<sequence length="177" mass="19509">MSSSSWGGYSTKRESCCWGGRDRETERGIRVSRDGSSGSATEFLKSNTELAQLPRGVSERCEEWRLPPGSCCSRKRVVSTHPHTHPPIPATQPHHTHPITTTVPSVIFQVHFKLRWMGGLELSEVLCHQLVVGRHRGGVVDVLAADVEPVPRVAAHTVSNRGKLAKGNKKHSNKNTH</sequence>
<proteinExistence type="predicted"/>
<organism evidence="2 3">
    <name type="scientific">Portunus trituberculatus</name>
    <name type="common">Swimming crab</name>
    <name type="synonym">Neptunus trituberculatus</name>
    <dbReference type="NCBI Taxonomy" id="210409"/>
    <lineage>
        <taxon>Eukaryota</taxon>
        <taxon>Metazoa</taxon>
        <taxon>Ecdysozoa</taxon>
        <taxon>Arthropoda</taxon>
        <taxon>Crustacea</taxon>
        <taxon>Multicrustacea</taxon>
        <taxon>Malacostraca</taxon>
        <taxon>Eumalacostraca</taxon>
        <taxon>Eucarida</taxon>
        <taxon>Decapoda</taxon>
        <taxon>Pleocyemata</taxon>
        <taxon>Brachyura</taxon>
        <taxon>Eubrachyura</taxon>
        <taxon>Portunoidea</taxon>
        <taxon>Portunidae</taxon>
        <taxon>Portuninae</taxon>
        <taxon>Portunus</taxon>
    </lineage>
</organism>
<reference evidence="2 3" key="1">
    <citation type="submission" date="2019-05" db="EMBL/GenBank/DDBJ databases">
        <title>Another draft genome of Portunus trituberculatus and its Hox gene families provides insights of decapod evolution.</title>
        <authorList>
            <person name="Jeong J.-H."/>
            <person name="Song I."/>
            <person name="Kim S."/>
            <person name="Choi T."/>
            <person name="Kim D."/>
            <person name="Ryu S."/>
            <person name="Kim W."/>
        </authorList>
    </citation>
    <scope>NUCLEOTIDE SEQUENCE [LARGE SCALE GENOMIC DNA]</scope>
    <source>
        <tissue evidence="2">Muscle</tissue>
    </source>
</reference>
<feature type="region of interest" description="Disordered" evidence="1">
    <location>
        <begin position="1"/>
        <end position="22"/>
    </location>
</feature>
<feature type="region of interest" description="Disordered" evidence="1">
    <location>
        <begin position="158"/>
        <end position="177"/>
    </location>
</feature>
<protein>
    <submittedName>
        <fullName evidence="2">Uncharacterized protein</fullName>
    </submittedName>
</protein>
<dbReference type="EMBL" id="VSRR010002228">
    <property type="protein sequence ID" value="MPC30306.1"/>
    <property type="molecule type" value="Genomic_DNA"/>
</dbReference>
<feature type="compositionally biased region" description="Basic residues" evidence="1">
    <location>
        <begin position="163"/>
        <end position="177"/>
    </location>
</feature>
<evidence type="ECO:0000313" key="3">
    <source>
        <dbReference type="Proteomes" id="UP000324222"/>
    </source>
</evidence>
<accession>A0A5B7EAW4</accession>
<name>A0A5B7EAW4_PORTR</name>
<comment type="caution">
    <text evidence="2">The sequence shown here is derived from an EMBL/GenBank/DDBJ whole genome shotgun (WGS) entry which is preliminary data.</text>
</comment>
<keyword evidence="3" id="KW-1185">Reference proteome</keyword>
<evidence type="ECO:0000313" key="2">
    <source>
        <dbReference type="EMBL" id="MPC30306.1"/>
    </source>
</evidence>
<gene>
    <name evidence="2" type="ORF">E2C01_023567</name>
</gene>